<dbReference type="KEGG" id="ome:OLMES_3096"/>
<keyword evidence="2" id="KW-1185">Reference proteome</keyword>
<dbReference type="Proteomes" id="UP000196027">
    <property type="component" value="Chromosome"/>
</dbReference>
<dbReference type="CDD" id="cd16329">
    <property type="entry name" value="LolA_like"/>
    <property type="match status" value="1"/>
</dbReference>
<reference evidence="1 2" key="1">
    <citation type="submission" date="2017-05" db="EMBL/GenBank/DDBJ databases">
        <title>Genomic insights into alkan degradation activity of Oleiphilus messinensis.</title>
        <authorList>
            <person name="Kozyavkin S.A."/>
            <person name="Slesarev A.I."/>
            <person name="Golyshin P.N."/>
            <person name="Korzhenkov A."/>
            <person name="Golyshina O.N."/>
            <person name="Toshchakov S.V."/>
        </authorList>
    </citation>
    <scope>NUCLEOTIDE SEQUENCE [LARGE SCALE GENOMIC DNA]</scope>
    <source>
        <strain evidence="1 2">ME102</strain>
    </source>
</reference>
<gene>
    <name evidence="1" type="ORF">OLMES_3096</name>
</gene>
<dbReference type="AlphaFoldDB" id="A0A1Y0IAF1"/>
<dbReference type="InterPro" id="IPR010752">
    <property type="entry name" value="DUF1329"/>
</dbReference>
<dbReference type="Pfam" id="PF07044">
    <property type="entry name" value="DUF1329"/>
    <property type="match status" value="1"/>
</dbReference>
<dbReference type="EMBL" id="CP021425">
    <property type="protein sequence ID" value="ARU57139.1"/>
    <property type="molecule type" value="Genomic_DNA"/>
</dbReference>
<evidence type="ECO:0008006" key="3">
    <source>
        <dbReference type="Google" id="ProtNLM"/>
    </source>
</evidence>
<evidence type="ECO:0000313" key="1">
    <source>
        <dbReference type="EMBL" id="ARU57139.1"/>
    </source>
</evidence>
<dbReference type="RefSeq" id="WP_232465121.1">
    <property type="nucleotide sequence ID" value="NZ_CP021425.1"/>
</dbReference>
<proteinExistence type="predicted"/>
<sequence>MSLTIACASSAVAKVSEQEAKRLGSDLTPTGALAVGNAAGTIPAWTGGITEPPAGYKVGDFHPSPFPGETTLFTITAQNYKEYAEHLTPGQIALLKQYDPGYFIPVYKTHRSASYPDWIYKKLKENATAAILLEHGNGVKNTIATSPFPIPENGVEVIWNHTLRFRGEQAESRAAFVTPTQDGSFTPTIMDYEYYFTYSQPGMELADIDNKIFYLRIKIMAPAKLAGTLNLVHETLDQIRSPRKAWRYEAGTRRLRRSPNLAYGTDFPNGASLRTVDQEDMYNGAPVQYTWELLGKKEIYVPYNAYKLHSGDLKLADIVRPKHINQELTRYELHRVWVVEGVLREGIGHVYAKRRLYFDEDSWHILLTEEYNSDDKLWRVSEAHTINYYEVPTVWTTLSLTYDLKSQRYLADGLDNEYRPINFSPDLNIKDFTTSAARREAKR</sequence>
<evidence type="ECO:0000313" key="2">
    <source>
        <dbReference type="Proteomes" id="UP000196027"/>
    </source>
</evidence>
<dbReference type="Gene3D" id="2.50.20.10">
    <property type="entry name" value="Lipoprotein localisation LolA/LolB/LppX"/>
    <property type="match status" value="1"/>
</dbReference>
<protein>
    <recommendedName>
        <fullName evidence="3">Outer membrane lipoprotein-sorting protein</fullName>
    </recommendedName>
</protein>
<organism evidence="1 2">
    <name type="scientific">Oleiphilus messinensis</name>
    <dbReference type="NCBI Taxonomy" id="141451"/>
    <lineage>
        <taxon>Bacteria</taxon>
        <taxon>Pseudomonadati</taxon>
        <taxon>Pseudomonadota</taxon>
        <taxon>Gammaproteobacteria</taxon>
        <taxon>Oceanospirillales</taxon>
        <taxon>Oleiphilaceae</taxon>
        <taxon>Oleiphilus</taxon>
    </lineage>
</organism>
<name>A0A1Y0IAF1_9GAMM</name>
<accession>A0A1Y0IAF1</accession>